<name>A0A8C9G1S4_PAVCR</name>
<protein>
    <recommendedName>
        <fullName evidence="1">C2CD3 N-terminal C2 domain-containing protein</fullName>
    </recommendedName>
</protein>
<dbReference type="Pfam" id="PF25339">
    <property type="entry name" value="C2_C2CD3_N"/>
    <property type="match status" value="1"/>
</dbReference>
<dbReference type="Ensembl" id="ENSPSTT00000025705.1">
    <property type="protein sequence ID" value="ENSPSTP00000024427.1"/>
    <property type="gene ID" value="ENSPSTG00000018023.1"/>
</dbReference>
<organism evidence="2 3">
    <name type="scientific">Pavo cristatus</name>
    <name type="common">Indian peafowl</name>
    <name type="synonym">Blue peafowl</name>
    <dbReference type="NCBI Taxonomy" id="9049"/>
    <lineage>
        <taxon>Eukaryota</taxon>
        <taxon>Metazoa</taxon>
        <taxon>Chordata</taxon>
        <taxon>Craniata</taxon>
        <taxon>Vertebrata</taxon>
        <taxon>Euteleostomi</taxon>
        <taxon>Archelosauria</taxon>
        <taxon>Archosauria</taxon>
        <taxon>Dinosauria</taxon>
        <taxon>Saurischia</taxon>
        <taxon>Theropoda</taxon>
        <taxon>Coelurosauria</taxon>
        <taxon>Aves</taxon>
        <taxon>Neognathae</taxon>
        <taxon>Galloanserae</taxon>
        <taxon>Galliformes</taxon>
        <taxon>Phasianidae</taxon>
        <taxon>Phasianinae</taxon>
        <taxon>Pavo</taxon>
    </lineage>
</organism>
<reference evidence="2" key="2">
    <citation type="submission" date="2025-09" db="UniProtKB">
        <authorList>
            <consortium name="Ensembl"/>
        </authorList>
    </citation>
    <scope>IDENTIFICATION</scope>
</reference>
<feature type="domain" description="C2CD3 N-terminal C2" evidence="1">
    <location>
        <begin position="11"/>
        <end position="148"/>
    </location>
</feature>
<dbReference type="GO" id="GO:0061511">
    <property type="term" value="P:centriole elongation"/>
    <property type="evidence" value="ECO:0007669"/>
    <property type="project" value="TreeGrafter"/>
</dbReference>
<reference evidence="2" key="1">
    <citation type="submission" date="2025-08" db="UniProtKB">
        <authorList>
            <consortium name="Ensembl"/>
        </authorList>
    </citation>
    <scope>IDENTIFICATION</scope>
</reference>
<accession>A0A8C9G1S4</accession>
<dbReference type="PANTHER" id="PTHR21254:SF1">
    <property type="entry name" value="C2 DOMAIN-CONTAINING PROTEIN 3"/>
    <property type="match status" value="1"/>
</dbReference>
<dbReference type="GO" id="GO:0034451">
    <property type="term" value="C:centriolar satellite"/>
    <property type="evidence" value="ECO:0007669"/>
    <property type="project" value="TreeGrafter"/>
</dbReference>
<keyword evidence="3" id="KW-1185">Reference proteome</keyword>
<proteinExistence type="predicted"/>
<evidence type="ECO:0000313" key="2">
    <source>
        <dbReference type="Ensembl" id="ENSPSTP00000024427.1"/>
    </source>
</evidence>
<dbReference type="Proteomes" id="UP000694428">
    <property type="component" value="Unplaced"/>
</dbReference>
<dbReference type="GO" id="GO:0005814">
    <property type="term" value="C:centriole"/>
    <property type="evidence" value="ECO:0007669"/>
    <property type="project" value="TreeGrafter"/>
</dbReference>
<dbReference type="PANTHER" id="PTHR21254">
    <property type="entry name" value="C2 DOMAIN-CONTAINING PROTEIN 3"/>
    <property type="match status" value="1"/>
</dbReference>
<dbReference type="InterPro" id="IPR057537">
    <property type="entry name" value="C2_C2CD3_N"/>
</dbReference>
<dbReference type="GO" id="GO:0071539">
    <property type="term" value="P:protein localization to centrosome"/>
    <property type="evidence" value="ECO:0007669"/>
    <property type="project" value="TreeGrafter"/>
</dbReference>
<evidence type="ECO:0000313" key="3">
    <source>
        <dbReference type="Proteomes" id="UP000694428"/>
    </source>
</evidence>
<evidence type="ECO:0000259" key="1">
    <source>
        <dbReference type="Pfam" id="PF25339"/>
    </source>
</evidence>
<dbReference type="GO" id="GO:0060271">
    <property type="term" value="P:cilium assembly"/>
    <property type="evidence" value="ECO:0007669"/>
    <property type="project" value="TreeGrafter"/>
</dbReference>
<sequence length="342" mass="37587">CFSRADITTNTTLPPLVEGPPRCVLRCTVGRIVWTAAKPPSAAVLVRLRWWGETSDGTVFHPASKPGQAAGSSRYAVRCGPRQLAAYLTDMGMLVLEVLTKPDRLPVGRVQITELSQLSPSHPISGFFTIASPTADKLGELQVFLMLLLTVLFRSWGKDHSFFQESSENIKDVSSASHRRLVLADERLKANPSSQQSVSFPSSADPEAPLRTNTHVFSLHNPTTTDLLSALLDQGNKLRDAMVASVMKSSPDMEIELNEVPPFVKPDGFRAAISWIIIHKHPYLTFSSPLSCLSSWAILPHCKVEELWMGNVTCSRLQGCRRVLCSCRLGCKSVKAVHKPAF</sequence>
<dbReference type="AlphaFoldDB" id="A0A8C9G1S4"/>